<dbReference type="InterPro" id="IPR036412">
    <property type="entry name" value="HAD-like_sf"/>
</dbReference>
<dbReference type="PATRIC" id="fig|1441923.3.peg.5435"/>
<name>A0A0M8PJN1_RHORH</name>
<dbReference type="InterPro" id="IPR023214">
    <property type="entry name" value="HAD_sf"/>
</dbReference>
<dbReference type="Gene3D" id="1.10.150.240">
    <property type="entry name" value="Putative phosphatase, domain 2"/>
    <property type="match status" value="1"/>
</dbReference>
<gene>
    <name evidence="1" type="ORF">Z051_25000</name>
</gene>
<organism evidence="1 2">
    <name type="scientific">Rhodococcus rhodochrous KG-21</name>
    <dbReference type="NCBI Taxonomy" id="1441923"/>
    <lineage>
        <taxon>Bacteria</taxon>
        <taxon>Bacillati</taxon>
        <taxon>Actinomycetota</taxon>
        <taxon>Actinomycetes</taxon>
        <taxon>Mycobacteriales</taxon>
        <taxon>Nocardiaceae</taxon>
        <taxon>Rhodococcus</taxon>
    </lineage>
</organism>
<reference evidence="2" key="2">
    <citation type="submission" date="2015-01" db="EMBL/GenBank/DDBJ databases">
        <title>Draft genome sequence of potential hydrocarbon metabolising strain of Rhodococcus rhodochrous.</title>
        <authorList>
            <person name="Aggarwal R.K."/>
            <person name="Dawar C."/>
        </authorList>
    </citation>
    <scope>NUCLEOTIDE SEQUENCE [LARGE SCALE GENOMIC DNA]</scope>
    <source>
        <strain evidence="2">KG-21</strain>
    </source>
</reference>
<reference evidence="1 2" key="1">
    <citation type="journal article" date="2015" name="Genome Announc.">
        <title>Draft Genome Sequence of Rhodococcus rhodochrous Strain KG-21, a Soil Isolate from Oil Fields of Krishna-Godavari Basin, India.</title>
        <authorList>
            <person name="Dawar C."/>
            <person name="Aggarwal R.K."/>
        </authorList>
    </citation>
    <scope>NUCLEOTIDE SEQUENCE [LARGE SCALE GENOMIC DNA]</scope>
    <source>
        <strain evidence="1 2">KG-21</strain>
    </source>
</reference>
<comment type="caution">
    <text evidence="1">The sequence shown here is derived from an EMBL/GenBank/DDBJ whole genome shotgun (WGS) entry which is preliminary data.</text>
</comment>
<dbReference type="Proteomes" id="UP000037712">
    <property type="component" value="Unassembled WGS sequence"/>
</dbReference>
<dbReference type="InterPro" id="IPR023198">
    <property type="entry name" value="PGP-like_dom2"/>
</dbReference>
<dbReference type="SUPFAM" id="SSF56784">
    <property type="entry name" value="HAD-like"/>
    <property type="match status" value="1"/>
</dbReference>
<accession>A0A0M8PJN1</accession>
<dbReference type="AlphaFoldDB" id="A0A0M8PJN1"/>
<protein>
    <recommendedName>
        <fullName evidence="3">HAD family hydrolase</fullName>
    </recommendedName>
</protein>
<evidence type="ECO:0008006" key="3">
    <source>
        <dbReference type="Google" id="ProtNLM"/>
    </source>
</evidence>
<evidence type="ECO:0000313" key="2">
    <source>
        <dbReference type="Proteomes" id="UP000037712"/>
    </source>
</evidence>
<feature type="non-terminal residue" evidence="1">
    <location>
        <position position="63"/>
    </location>
</feature>
<evidence type="ECO:0000313" key="1">
    <source>
        <dbReference type="EMBL" id="KOS53529.1"/>
    </source>
</evidence>
<dbReference type="EMBL" id="AZYO01000109">
    <property type="protein sequence ID" value="KOS53529.1"/>
    <property type="molecule type" value="Genomic_DNA"/>
</dbReference>
<sequence>MIRRGRLSIACVSVSCRRAEVAETGPVSDNGGAEAVVFDLDGVLIDSEPLWEQVRRQVVAEYG</sequence>
<dbReference type="Gene3D" id="3.40.50.1000">
    <property type="entry name" value="HAD superfamily/HAD-like"/>
    <property type="match status" value="1"/>
</dbReference>
<proteinExistence type="predicted"/>